<sequence length="167" mass="19268">MDNEKLHYIDLLKLQYERIAQHENQRLMFSSLVLTITLAVVAVIFSKDNEITAGLFVSLCFLLIVINVFACLFVRKSRYWIKFHQKRARIILSEYNPELKAAVYNDGKKSGETCCKNGHGQQSPEKPNSDLDIFKRPGLQLYLHAVLIIFLIGIMLTKFNFNCLLID</sequence>
<gene>
    <name evidence="2" type="ORF">KFZ77_07590</name>
</gene>
<feature type="transmembrane region" description="Helical" evidence="1">
    <location>
        <begin position="51"/>
        <end position="74"/>
    </location>
</feature>
<keyword evidence="3" id="KW-1185">Reference proteome</keyword>
<accession>A0ABY6JKJ6</accession>
<keyword evidence="1" id="KW-1133">Transmembrane helix</keyword>
<evidence type="ECO:0000313" key="3">
    <source>
        <dbReference type="Proteomes" id="UP001156318"/>
    </source>
</evidence>
<evidence type="ECO:0000313" key="2">
    <source>
        <dbReference type="EMBL" id="UYU33359.1"/>
    </source>
</evidence>
<evidence type="ECO:0000256" key="1">
    <source>
        <dbReference type="SAM" id="Phobius"/>
    </source>
</evidence>
<dbReference type="EMBL" id="CP074352">
    <property type="protein sequence ID" value="UYU33359.1"/>
    <property type="molecule type" value="Genomic_DNA"/>
</dbReference>
<keyword evidence="1" id="KW-0472">Membrane</keyword>
<dbReference type="Proteomes" id="UP001156318">
    <property type="component" value="Chromosome"/>
</dbReference>
<name>A0ABY6JKJ6_9ENTR</name>
<organism evidence="2 3">
    <name type="scientific">Siccibacter colletis</name>
    <dbReference type="NCBI Taxonomy" id="1505757"/>
    <lineage>
        <taxon>Bacteria</taxon>
        <taxon>Pseudomonadati</taxon>
        <taxon>Pseudomonadota</taxon>
        <taxon>Gammaproteobacteria</taxon>
        <taxon>Enterobacterales</taxon>
        <taxon>Enterobacteriaceae</taxon>
        <taxon>Siccibacter</taxon>
    </lineage>
</organism>
<proteinExistence type="predicted"/>
<reference evidence="2 3" key="1">
    <citation type="submission" date="2021-05" db="EMBL/GenBank/DDBJ databases">
        <title>Isolation, identification, and the growth promoting effects of Pantoea dispersa strain YSD J2 from the aboveground leaves of Cyperus esculentus L.Var. Sativus.</title>
        <authorList>
            <person name="Wang S."/>
            <person name="Tang X.M."/>
            <person name="Huang Y.N."/>
        </authorList>
    </citation>
    <scope>NUCLEOTIDE SEQUENCE [LARGE SCALE GENOMIC DNA]</scope>
    <source>
        <strain evidence="3">YSD YN2</strain>
    </source>
</reference>
<protein>
    <submittedName>
        <fullName evidence="2">Uncharacterized protein</fullName>
    </submittedName>
</protein>
<feature type="transmembrane region" description="Helical" evidence="1">
    <location>
        <begin position="27"/>
        <end position="45"/>
    </location>
</feature>
<dbReference type="RefSeq" id="WP_264385883.1">
    <property type="nucleotide sequence ID" value="NZ_CP074352.1"/>
</dbReference>
<keyword evidence="1" id="KW-0812">Transmembrane</keyword>
<feature type="transmembrane region" description="Helical" evidence="1">
    <location>
        <begin position="141"/>
        <end position="161"/>
    </location>
</feature>